<evidence type="ECO:0000256" key="2">
    <source>
        <dbReference type="ARBA" id="ARBA00023155"/>
    </source>
</evidence>
<evidence type="ECO:0000256" key="3">
    <source>
        <dbReference type="ARBA" id="ARBA00023242"/>
    </source>
</evidence>
<feature type="DNA-binding region" description="Homeobox" evidence="4">
    <location>
        <begin position="237"/>
        <end position="296"/>
    </location>
</feature>
<feature type="compositionally biased region" description="Polar residues" evidence="6">
    <location>
        <begin position="334"/>
        <end position="344"/>
    </location>
</feature>
<feature type="region of interest" description="Disordered" evidence="6">
    <location>
        <begin position="290"/>
        <end position="382"/>
    </location>
</feature>
<feature type="compositionally biased region" description="Pro residues" evidence="6">
    <location>
        <begin position="216"/>
        <end position="228"/>
    </location>
</feature>
<evidence type="ECO:0000259" key="7">
    <source>
        <dbReference type="PROSITE" id="PS50071"/>
    </source>
</evidence>
<dbReference type="CDD" id="cd00086">
    <property type="entry name" value="homeodomain"/>
    <property type="match status" value="1"/>
</dbReference>
<dbReference type="InterPro" id="IPR051000">
    <property type="entry name" value="Homeobox_DNA-bind_prot"/>
</dbReference>
<dbReference type="AlphaFoldDB" id="K7XML8"/>
<accession>K7XML8</accession>
<dbReference type="Gene3D" id="1.10.10.60">
    <property type="entry name" value="Homeodomain-like"/>
    <property type="match status" value="1"/>
</dbReference>
<dbReference type="GO" id="GO:0000978">
    <property type="term" value="F:RNA polymerase II cis-regulatory region sequence-specific DNA binding"/>
    <property type="evidence" value="ECO:0007669"/>
    <property type="project" value="TreeGrafter"/>
</dbReference>
<evidence type="ECO:0000313" key="8">
    <source>
        <dbReference type="EMBL" id="AFX81867.1"/>
    </source>
</evidence>
<dbReference type="InterPro" id="IPR009057">
    <property type="entry name" value="Homeodomain-like_sf"/>
</dbReference>
<name>K7XML8_9AGAR</name>
<dbReference type="InterPro" id="IPR017970">
    <property type="entry name" value="Homeobox_CS"/>
</dbReference>
<sequence length="382" mass="42069">MSNSREDRFHAAAVGKSRRTTPTGDSQGSIFFQGQVPSSYSNQYTQPRSSPGRYDINPQALYNQWPSPSPTPASTSFPPYEQDRYTQPSYTTSAYPSRSSPPLPTDPADSRKLPPLATSSAGERWSVGTPYINPSPAYSGTLRSPTSYHTVYTQYPIGSQASGYTYHIPAEQPTPSLQPMSSPTHIPYEEVPRSTSPFHRGSAATASSSTASTPHVAPPPTYNPPPISPSSAEEPTIKKKRKRADAAQLKVLNETYARTAFPSTEERLALAKMLDMSARSVQIWFQNKRQAMRQTNRQSSNPSQTSYHHQPYSSQADSLEDISHHSSAGGYGNASMSMTDSSFNIPRGLPDASRSPNTQASSSHRRIRQDEILDNRKWTPTY</sequence>
<feature type="region of interest" description="Disordered" evidence="6">
    <location>
        <begin position="166"/>
        <end position="243"/>
    </location>
</feature>
<organism evidence="8">
    <name type="scientific">Volvariella volvacea</name>
    <dbReference type="NCBI Taxonomy" id="36659"/>
    <lineage>
        <taxon>Eukaryota</taxon>
        <taxon>Fungi</taxon>
        <taxon>Dikarya</taxon>
        <taxon>Basidiomycota</taxon>
        <taxon>Agaricomycotina</taxon>
        <taxon>Agaricomycetes</taxon>
        <taxon>Agaricomycetidae</taxon>
        <taxon>Agaricales</taxon>
        <taxon>Pluteineae</taxon>
        <taxon>Pluteaceae</taxon>
        <taxon>Volvariella</taxon>
    </lineage>
</organism>
<dbReference type="GO" id="GO:0000981">
    <property type="term" value="F:DNA-binding transcription factor activity, RNA polymerase II-specific"/>
    <property type="evidence" value="ECO:0007669"/>
    <property type="project" value="InterPro"/>
</dbReference>
<protein>
    <submittedName>
        <fullName evidence="8">Homeobox protein</fullName>
    </submittedName>
</protein>
<feature type="compositionally biased region" description="Low complexity" evidence="6">
    <location>
        <begin position="202"/>
        <end position="215"/>
    </location>
</feature>
<gene>
    <name evidence="8" type="primary">Hox1</name>
</gene>
<evidence type="ECO:0000256" key="5">
    <source>
        <dbReference type="RuleBase" id="RU000682"/>
    </source>
</evidence>
<evidence type="ECO:0000256" key="6">
    <source>
        <dbReference type="SAM" id="MobiDB-lite"/>
    </source>
</evidence>
<keyword evidence="2 4" id="KW-0371">Homeobox</keyword>
<evidence type="ECO:0000256" key="4">
    <source>
        <dbReference type="PROSITE-ProRule" id="PRU00108"/>
    </source>
</evidence>
<dbReference type="GO" id="GO:0005634">
    <property type="term" value="C:nucleus"/>
    <property type="evidence" value="ECO:0007669"/>
    <property type="project" value="UniProtKB-SubCell"/>
</dbReference>
<dbReference type="EMBL" id="JX843776">
    <property type="protein sequence ID" value="AFX81867.1"/>
    <property type="molecule type" value="Genomic_DNA"/>
</dbReference>
<feature type="compositionally biased region" description="Polar residues" evidence="6">
    <location>
        <begin position="20"/>
        <end position="49"/>
    </location>
</feature>
<dbReference type="PANTHER" id="PTHR24324:SF9">
    <property type="entry name" value="HOMEOBOX DOMAIN-CONTAINING PROTEIN"/>
    <property type="match status" value="1"/>
</dbReference>
<dbReference type="GO" id="GO:0030154">
    <property type="term" value="P:cell differentiation"/>
    <property type="evidence" value="ECO:0007669"/>
    <property type="project" value="TreeGrafter"/>
</dbReference>
<feature type="compositionally biased region" description="Basic and acidic residues" evidence="6">
    <location>
        <begin position="368"/>
        <end position="382"/>
    </location>
</feature>
<comment type="subcellular location">
    <subcellularLocation>
        <location evidence="4 5">Nucleus</location>
    </subcellularLocation>
</comment>
<dbReference type="PROSITE" id="PS50071">
    <property type="entry name" value="HOMEOBOX_2"/>
    <property type="match status" value="1"/>
</dbReference>
<keyword evidence="3 4" id="KW-0539">Nucleus</keyword>
<reference evidence="8" key="1">
    <citation type="submission" date="2012-09" db="EMBL/GenBank/DDBJ databases">
        <title>Gene structure and differential expression of transcription factors VvHox1 involved in fruiting body development of Volvariella volvacea.</title>
        <authorList>
            <person name="Meng L."/>
            <person name="Xie B."/>
        </authorList>
    </citation>
    <scope>NUCLEOTIDE SEQUENCE</scope>
    <source>
        <strain evidence="8">PYd21</strain>
    </source>
</reference>
<feature type="compositionally biased region" description="Polar residues" evidence="6">
    <location>
        <begin position="290"/>
        <end position="317"/>
    </location>
</feature>
<dbReference type="SUPFAM" id="SSF46689">
    <property type="entry name" value="Homeodomain-like"/>
    <property type="match status" value="1"/>
</dbReference>
<feature type="region of interest" description="Disordered" evidence="6">
    <location>
        <begin position="1"/>
        <end position="131"/>
    </location>
</feature>
<dbReference type="PROSITE" id="PS00027">
    <property type="entry name" value="HOMEOBOX_1"/>
    <property type="match status" value="1"/>
</dbReference>
<feature type="compositionally biased region" description="Polar residues" evidence="6">
    <location>
        <begin position="85"/>
        <end position="98"/>
    </location>
</feature>
<proteinExistence type="predicted"/>
<dbReference type="PANTHER" id="PTHR24324">
    <property type="entry name" value="HOMEOBOX PROTEIN HHEX"/>
    <property type="match status" value="1"/>
</dbReference>
<feature type="compositionally biased region" description="Basic and acidic residues" evidence="6">
    <location>
        <begin position="1"/>
        <end position="10"/>
    </location>
</feature>
<feature type="domain" description="Homeobox" evidence="7">
    <location>
        <begin position="235"/>
        <end position="295"/>
    </location>
</feature>
<feature type="compositionally biased region" description="Polar residues" evidence="6">
    <location>
        <begin position="173"/>
        <end position="184"/>
    </location>
</feature>
<keyword evidence="1 4" id="KW-0238">DNA-binding</keyword>
<evidence type="ECO:0000256" key="1">
    <source>
        <dbReference type="ARBA" id="ARBA00023125"/>
    </source>
</evidence>
<dbReference type="Pfam" id="PF00046">
    <property type="entry name" value="Homeodomain"/>
    <property type="match status" value="1"/>
</dbReference>
<dbReference type="SMART" id="SM00389">
    <property type="entry name" value="HOX"/>
    <property type="match status" value="1"/>
</dbReference>
<dbReference type="InterPro" id="IPR001356">
    <property type="entry name" value="HD"/>
</dbReference>